<dbReference type="EnsemblMetazoa" id="LLOJ008227-RA">
    <property type="protein sequence ID" value="LLOJ008227-PA"/>
    <property type="gene ID" value="LLOJ008227"/>
</dbReference>
<proteinExistence type="predicted"/>
<dbReference type="EMBL" id="AJWK01027784">
    <property type="status" value="NOT_ANNOTATED_CDS"/>
    <property type="molecule type" value="Genomic_DNA"/>
</dbReference>
<dbReference type="AlphaFoldDB" id="A0A1B0CTM7"/>
<dbReference type="VEuPathDB" id="VectorBase:LLOJ008227"/>
<dbReference type="Proteomes" id="UP000092461">
    <property type="component" value="Unassembled WGS sequence"/>
</dbReference>
<organism evidence="2 3">
    <name type="scientific">Lutzomyia longipalpis</name>
    <name type="common">Sand fly</name>
    <dbReference type="NCBI Taxonomy" id="7200"/>
    <lineage>
        <taxon>Eukaryota</taxon>
        <taxon>Metazoa</taxon>
        <taxon>Ecdysozoa</taxon>
        <taxon>Arthropoda</taxon>
        <taxon>Hexapoda</taxon>
        <taxon>Insecta</taxon>
        <taxon>Pterygota</taxon>
        <taxon>Neoptera</taxon>
        <taxon>Endopterygota</taxon>
        <taxon>Diptera</taxon>
        <taxon>Nematocera</taxon>
        <taxon>Psychodoidea</taxon>
        <taxon>Psychodidae</taxon>
        <taxon>Lutzomyia</taxon>
        <taxon>Lutzomyia</taxon>
    </lineage>
</organism>
<evidence type="ECO:0000313" key="3">
    <source>
        <dbReference type="Proteomes" id="UP000092461"/>
    </source>
</evidence>
<evidence type="ECO:0000256" key="1">
    <source>
        <dbReference type="SAM" id="MobiDB-lite"/>
    </source>
</evidence>
<reference evidence="2" key="1">
    <citation type="submission" date="2020-05" db="UniProtKB">
        <authorList>
            <consortium name="EnsemblMetazoa"/>
        </authorList>
    </citation>
    <scope>IDENTIFICATION</scope>
    <source>
        <strain evidence="2">Jacobina</strain>
    </source>
</reference>
<evidence type="ECO:0000313" key="2">
    <source>
        <dbReference type="EnsemblMetazoa" id="LLOJ008227-PA"/>
    </source>
</evidence>
<name>A0A1B0CTM7_LUTLO</name>
<protein>
    <submittedName>
        <fullName evidence="2">Uncharacterized protein</fullName>
    </submittedName>
</protein>
<sequence length="85" mass="9100">LTPLANYTPAKGGALSTDFELGVKRNSPLVESPGSATGGGESHQQQPQQQQQLNGDLESLQYLKPATDEQTVAWSEGTRVTDLLF</sequence>
<accession>A0A1B0CTM7</accession>
<feature type="region of interest" description="Disordered" evidence="1">
    <location>
        <begin position="1"/>
        <end position="53"/>
    </location>
</feature>
<keyword evidence="3" id="KW-1185">Reference proteome</keyword>
<dbReference type="VEuPathDB" id="VectorBase:LLONM1_009885"/>